<feature type="transmembrane region" description="Helical" evidence="2">
    <location>
        <begin position="37"/>
        <end position="58"/>
    </location>
</feature>
<proteinExistence type="predicted"/>
<feature type="transmembrane region" description="Helical" evidence="2">
    <location>
        <begin position="7"/>
        <end position="25"/>
    </location>
</feature>
<dbReference type="InterPro" id="IPR010540">
    <property type="entry name" value="CmpB_TMEM229"/>
</dbReference>
<feature type="coiled-coil region" evidence="1">
    <location>
        <begin position="184"/>
        <end position="211"/>
    </location>
</feature>
<feature type="transmembrane region" description="Helical" evidence="2">
    <location>
        <begin position="65"/>
        <end position="87"/>
    </location>
</feature>
<name>A0A1L8RFU6_9ENTE</name>
<evidence type="ECO:0008006" key="5">
    <source>
        <dbReference type="Google" id="ProtNLM"/>
    </source>
</evidence>
<accession>A0A1L8RFU6</accession>
<keyword evidence="1" id="KW-0175">Coiled coil</keyword>
<sequence length="269" mass="31664">MAEFIKIVNLFFIYSFIGWLWETIYCSIKAKKFVYRGFLAGPYCPIYGFGILSVLYFIEPFRYNLVLLFFLSAFLVTILEYVTSYVLEKLFHAQWWNYDDVPLNINGRVAIPVSIFWGICCVAIVRVVHPRIMIFENFLAQRFGIILPIILLVIITADLIYTLVNMTSFQKVVGQLATTIEESKTRVSQNIDTLKENLQEKRTELAASLEQRPANRWLEELKRNPDWKKGLPKLNFNQRRLLHNYPNVKIRNIQNVDELKTLIRNLREK</sequence>
<dbReference type="STRING" id="214095.RU97_GL002001"/>
<feature type="transmembrane region" description="Helical" evidence="2">
    <location>
        <begin position="107"/>
        <end position="128"/>
    </location>
</feature>
<gene>
    <name evidence="3" type="ORF">RU97_GL002001</name>
</gene>
<dbReference type="RefSeq" id="WP_067395594.1">
    <property type="nucleotide sequence ID" value="NZ_JXKH01000004.1"/>
</dbReference>
<comment type="caution">
    <text evidence="3">The sequence shown here is derived from an EMBL/GenBank/DDBJ whole genome shotgun (WGS) entry which is preliminary data.</text>
</comment>
<dbReference type="AlphaFoldDB" id="A0A1L8RFU6"/>
<dbReference type="Proteomes" id="UP000181884">
    <property type="component" value="Unassembled WGS sequence"/>
</dbReference>
<evidence type="ECO:0000313" key="3">
    <source>
        <dbReference type="EMBL" id="OJG18604.1"/>
    </source>
</evidence>
<keyword evidence="2" id="KW-0472">Membrane</keyword>
<feature type="transmembrane region" description="Helical" evidence="2">
    <location>
        <begin position="140"/>
        <end position="164"/>
    </location>
</feature>
<evidence type="ECO:0000313" key="4">
    <source>
        <dbReference type="Proteomes" id="UP000181884"/>
    </source>
</evidence>
<evidence type="ECO:0000256" key="2">
    <source>
        <dbReference type="SAM" id="Phobius"/>
    </source>
</evidence>
<organism evidence="3 4">
    <name type="scientific">Enterococcus canis</name>
    <dbReference type="NCBI Taxonomy" id="214095"/>
    <lineage>
        <taxon>Bacteria</taxon>
        <taxon>Bacillati</taxon>
        <taxon>Bacillota</taxon>
        <taxon>Bacilli</taxon>
        <taxon>Lactobacillales</taxon>
        <taxon>Enterococcaceae</taxon>
        <taxon>Enterococcus</taxon>
    </lineage>
</organism>
<keyword evidence="2" id="KW-1133">Transmembrane helix</keyword>
<protein>
    <recommendedName>
        <fullName evidence="5">ABC transporter permease</fullName>
    </recommendedName>
</protein>
<dbReference type="Pfam" id="PF06541">
    <property type="entry name" value="ABC_trans_CmpB"/>
    <property type="match status" value="1"/>
</dbReference>
<keyword evidence="2" id="KW-0812">Transmembrane</keyword>
<dbReference type="EMBL" id="JXKH01000004">
    <property type="protein sequence ID" value="OJG18604.1"/>
    <property type="molecule type" value="Genomic_DNA"/>
</dbReference>
<reference evidence="3 4" key="1">
    <citation type="submission" date="2014-12" db="EMBL/GenBank/DDBJ databases">
        <title>Draft genome sequences of 29 type strains of Enterococci.</title>
        <authorList>
            <person name="Zhong Z."/>
            <person name="Sun Z."/>
            <person name="Liu W."/>
            <person name="Zhang W."/>
            <person name="Zhang H."/>
        </authorList>
    </citation>
    <scope>NUCLEOTIDE SEQUENCE [LARGE SCALE GENOMIC DNA]</scope>
    <source>
        <strain evidence="3 4">DSM 17029</strain>
    </source>
</reference>
<keyword evidence="4" id="KW-1185">Reference proteome</keyword>
<evidence type="ECO:0000256" key="1">
    <source>
        <dbReference type="SAM" id="Coils"/>
    </source>
</evidence>